<dbReference type="EMBL" id="CP011545">
    <property type="protein sequence ID" value="AKK09322.1"/>
    <property type="molecule type" value="Genomic_DNA"/>
</dbReference>
<protein>
    <submittedName>
        <fullName evidence="2">Uncharacterized protein</fullName>
    </submittedName>
</protein>
<dbReference type="STRING" id="136857.CTEST_09485"/>
<keyword evidence="3" id="KW-1185">Reference proteome</keyword>
<evidence type="ECO:0000313" key="2">
    <source>
        <dbReference type="EMBL" id="AKK09322.1"/>
    </source>
</evidence>
<evidence type="ECO:0000313" key="3">
    <source>
        <dbReference type="Proteomes" id="UP000035540"/>
    </source>
</evidence>
<dbReference type="OrthoDB" id="4418870at2"/>
<reference evidence="3" key="2">
    <citation type="submission" date="2015-05" db="EMBL/GenBank/DDBJ databases">
        <title>Complete genome sequence of Corynebacterium testudinoris DSM 44614, recovered from necrotic lesions in the mouth of a tortoise.</title>
        <authorList>
            <person name="Ruckert C."/>
            <person name="Albersmeier A."/>
            <person name="Winkler A."/>
            <person name="Tauch A."/>
        </authorList>
    </citation>
    <scope>NUCLEOTIDE SEQUENCE [LARGE SCALE GENOMIC DNA]</scope>
    <source>
        <strain evidence="3">DSM 44614</strain>
    </source>
</reference>
<organism evidence="2 3">
    <name type="scientific">Corynebacterium testudinoris</name>
    <dbReference type="NCBI Taxonomy" id="136857"/>
    <lineage>
        <taxon>Bacteria</taxon>
        <taxon>Bacillati</taxon>
        <taxon>Actinomycetota</taxon>
        <taxon>Actinomycetes</taxon>
        <taxon>Mycobacteriales</taxon>
        <taxon>Corynebacteriaceae</taxon>
        <taxon>Corynebacterium</taxon>
    </lineage>
</organism>
<gene>
    <name evidence="2" type="ORF">CTEST_09485</name>
</gene>
<keyword evidence="1" id="KW-1133">Transmembrane helix</keyword>
<keyword evidence="1" id="KW-0812">Transmembrane</keyword>
<dbReference type="AlphaFoldDB" id="A0A0G3HDV4"/>
<feature type="transmembrane region" description="Helical" evidence="1">
    <location>
        <begin position="147"/>
        <end position="167"/>
    </location>
</feature>
<dbReference type="RefSeq" id="WP_047253513.1">
    <property type="nucleotide sequence ID" value="NZ_CP011545.1"/>
</dbReference>
<evidence type="ECO:0000256" key="1">
    <source>
        <dbReference type="SAM" id="Phobius"/>
    </source>
</evidence>
<reference evidence="2 3" key="1">
    <citation type="journal article" date="2015" name="Genome Announc.">
        <title>Complete Genome Sequence of the Type Strain Corynebacterium testudinoris DSM 44614, Recovered from Necrotic Lesions in the Mouth of a Tortoise.</title>
        <authorList>
            <person name="Ruckert C."/>
            <person name="Kriete M."/>
            <person name="Jaenicke S."/>
            <person name="Winkler A."/>
            <person name="Tauch A."/>
        </authorList>
    </citation>
    <scope>NUCLEOTIDE SEQUENCE [LARGE SCALE GENOMIC DNA]</scope>
    <source>
        <strain evidence="2 3">DSM 44614</strain>
    </source>
</reference>
<dbReference type="Proteomes" id="UP000035540">
    <property type="component" value="Chromosome"/>
</dbReference>
<name>A0A0G3HDV4_9CORY</name>
<proteinExistence type="predicted"/>
<sequence length="168" mass="18220">MHFTSWDRSDTDAPVLLAEDGPQELGRFAAETAAVNGSTWKLDFDKNAGATATLIDGRVYRAVGNFRKDKTIEVVLGEKKFTLVNENSSNWIIDDAASKKVAQFSGANHGVRKAILEFEGEAALPVEEVAALSWFARLILESRLSKSSTAVIGTLAIMTVVAILAFIF</sequence>
<dbReference type="PATRIC" id="fig|136857.5.peg.1882"/>
<keyword evidence="1" id="KW-0472">Membrane</keyword>
<accession>A0A0G3HDV4</accession>
<dbReference type="KEGG" id="cted:CTEST_09485"/>